<proteinExistence type="predicted"/>
<evidence type="ECO:0000313" key="4">
    <source>
        <dbReference type="Proteomes" id="UP000663870"/>
    </source>
</evidence>
<dbReference type="EMBL" id="CAJNOL010005942">
    <property type="protein sequence ID" value="CAF1611981.1"/>
    <property type="molecule type" value="Genomic_DNA"/>
</dbReference>
<reference evidence="3" key="1">
    <citation type="submission" date="2021-02" db="EMBL/GenBank/DDBJ databases">
        <authorList>
            <person name="Nowell W R."/>
        </authorList>
    </citation>
    <scope>NUCLEOTIDE SEQUENCE</scope>
</reference>
<keyword evidence="4" id="KW-1185">Reference proteome</keyword>
<evidence type="ECO:0000313" key="2">
    <source>
        <dbReference type="EMBL" id="CAF1371769.1"/>
    </source>
</evidence>
<accession>A0A816BP70</accession>
<evidence type="ECO:0000256" key="1">
    <source>
        <dbReference type="SAM" id="MobiDB-lite"/>
    </source>
</evidence>
<dbReference type="Proteomes" id="UP000663870">
    <property type="component" value="Unassembled WGS sequence"/>
</dbReference>
<sequence length="159" mass="17962">MTNSNEDFNPVYNNPLPPEFAHWSLDLYLDDDEFRAGYPFSDIPEIESNKTGETYNTSKTFDNGVVQSNNSSGSICIATTKENNQLTELSTEQQEKQADGRLESCLMDERHKNHAIHSGQLNSYKKEDLGDDHQHGIKDSVNAINVETFEASHHVQTNK</sequence>
<protein>
    <submittedName>
        <fullName evidence="3">Uncharacterized protein</fullName>
    </submittedName>
</protein>
<organism evidence="3 4">
    <name type="scientific">Rotaria sordida</name>
    <dbReference type="NCBI Taxonomy" id="392033"/>
    <lineage>
        <taxon>Eukaryota</taxon>
        <taxon>Metazoa</taxon>
        <taxon>Spiralia</taxon>
        <taxon>Gnathifera</taxon>
        <taxon>Rotifera</taxon>
        <taxon>Eurotatoria</taxon>
        <taxon>Bdelloidea</taxon>
        <taxon>Philodinida</taxon>
        <taxon>Philodinidae</taxon>
        <taxon>Rotaria</taxon>
    </lineage>
</organism>
<name>A0A816BP70_9BILA</name>
<dbReference type="Proteomes" id="UP000663854">
    <property type="component" value="Unassembled WGS sequence"/>
</dbReference>
<feature type="region of interest" description="Disordered" evidence="1">
    <location>
        <begin position="114"/>
        <end position="136"/>
    </location>
</feature>
<dbReference type="AlphaFoldDB" id="A0A816BP70"/>
<evidence type="ECO:0000313" key="3">
    <source>
        <dbReference type="EMBL" id="CAF1611981.1"/>
    </source>
</evidence>
<gene>
    <name evidence="3" type="ORF">JXQ802_LOCUS49497</name>
    <name evidence="2" type="ORF">PYM288_LOCUS33394</name>
</gene>
<dbReference type="EMBL" id="CAJNOH010004509">
    <property type="protein sequence ID" value="CAF1371769.1"/>
    <property type="molecule type" value="Genomic_DNA"/>
</dbReference>
<comment type="caution">
    <text evidence="3">The sequence shown here is derived from an EMBL/GenBank/DDBJ whole genome shotgun (WGS) entry which is preliminary data.</text>
</comment>
<feature type="compositionally biased region" description="Basic and acidic residues" evidence="1">
    <location>
        <begin position="124"/>
        <end position="136"/>
    </location>
</feature>